<name>A0A815N8Z0_ADIRI</name>
<evidence type="ECO:0000256" key="1">
    <source>
        <dbReference type="SAM" id="MobiDB-lite"/>
    </source>
</evidence>
<feature type="domain" description="Tudor" evidence="2">
    <location>
        <begin position="382"/>
        <end position="441"/>
    </location>
</feature>
<feature type="region of interest" description="Disordered" evidence="1">
    <location>
        <begin position="615"/>
        <end position="641"/>
    </location>
</feature>
<evidence type="ECO:0000313" key="3">
    <source>
        <dbReference type="EMBL" id="CAF1433321.1"/>
    </source>
</evidence>
<dbReference type="SMART" id="SM00333">
    <property type="entry name" value="TUDOR"/>
    <property type="match status" value="2"/>
</dbReference>
<protein>
    <recommendedName>
        <fullName evidence="2">Tudor domain-containing protein</fullName>
    </recommendedName>
</protein>
<feature type="compositionally biased region" description="Polar residues" evidence="1">
    <location>
        <begin position="566"/>
        <end position="577"/>
    </location>
</feature>
<dbReference type="Proteomes" id="UP000663828">
    <property type="component" value="Unassembled WGS sequence"/>
</dbReference>
<feature type="region of interest" description="Disordered" evidence="1">
    <location>
        <begin position="566"/>
        <end position="593"/>
    </location>
</feature>
<dbReference type="Gene3D" id="2.40.50.90">
    <property type="match status" value="2"/>
</dbReference>
<evidence type="ECO:0000313" key="4">
    <source>
        <dbReference type="Proteomes" id="UP000663828"/>
    </source>
</evidence>
<organism evidence="3 4">
    <name type="scientific">Adineta ricciae</name>
    <name type="common">Rotifer</name>
    <dbReference type="NCBI Taxonomy" id="249248"/>
    <lineage>
        <taxon>Eukaryota</taxon>
        <taxon>Metazoa</taxon>
        <taxon>Spiralia</taxon>
        <taxon>Gnathifera</taxon>
        <taxon>Rotifera</taxon>
        <taxon>Eurotatoria</taxon>
        <taxon>Bdelloidea</taxon>
        <taxon>Adinetida</taxon>
        <taxon>Adinetidae</taxon>
        <taxon>Adineta</taxon>
    </lineage>
</organism>
<keyword evidence="4" id="KW-1185">Reference proteome</keyword>
<evidence type="ECO:0000259" key="2">
    <source>
        <dbReference type="PROSITE" id="PS50304"/>
    </source>
</evidence>
<dbReference type="AlphaFoldDB" id="A0A815N8Z0"/>
<accession>A0A815N8Z0</accession>
<proteinExistence type="predicted"/>
<feature type="compositionally biased region" description="Polar residues" evidence="1">
    <location>
        <begin position="669"/>
        <end position="678"/>
    </location>
</feature>
<dbReference type="FunFam" id="2.30.30.140:FF:000018">
    <property type="entry name" value="Serine/threonine-protein kinase 31"/>
    <property type="match status" value="1"/>
</dbReference>
<dbReference type="InterPro" id="IPR035437">
    <property type="entry name" value="SNase_OB-fold_sf"/>
</dbReference>
<comment type="caution">
    <text evidence="3">The sequence shown here is derived from an EMBL/GenBank/DDBJ whole genome shotgun (WGS) entry which is preliminary data.</text>
</comment>
<dbReference type="Gene3D" id="2.30.30.140">
    <property type="match status" value="2"/>
</dbReference>
<dbReference type="InterPro" id="IPR050621">
    <property type="entry name" value="Tudor_domain_containing"/>
</dbReference>
<dbReference type="InterPro" id="IPR002999">
    <property type="entry name" value="Tudor"/>
</dbReference>
<gene>
    <name evidence="3" type="ORF">XAT740_LOCUS35904</name>
</gene>
<feature type="region of interest" description="Disordered" evidence="1">
    <location>
        <begin position="655"/>
        <end position="686"/>
    </location>
</feature>
<dbReference type="SUPFAM" id="SSF63748">
    <property type="entry name" value="Tudor/PWWP/MBT"/>
    <property type="match status" value="2"/>
</dbReference>
<dbReference type="PANTHER" id="PTHR22948:SF29">
    <property type="entry name" value="FI02030P-RELATED"/>
    <property type="match status" value="1"/>
</dbReference>
<dbReference type="PANTHER" id="PTHR22948">
    <property type="entry name" value="TUDOR DOMAIN CONTAINING PROTEIN"/>
    <property type="match status" value="1"/>
</dbReference>
<dbReference type="EMBL" id="CAJNOR010003637">
    <property type="protein sequence ID" value="CAF1433321.1"/>
    <property type="molecule type" value="Genomic_DNA"/>
</dbReference>
<sequence length="918" mass="104107">MALDLLTIVEFGAQKQRLSLNPNNTYQEICDQIYSLFKVNSNRSKYILQRQDPHRPELYVNTDENTFLNDMKYQAMNNNRNSVYKPSNGLANGGKTWSTSSQCQYDESDRGSTTSATTIDIKKLIKKCLSNLKETTENIQLLDRCLHPEDYVNEECQSTTKSLSDIQQPVVALVNDINSQISQASSMLSNARLPSTNVIDELVPALNQLINNQTAISFSNNKPAETSTITPSSVINKQLQASSPPTNVPLRVVTKSFSNRLGMLSTPNHTHTSAIQEVKSTSMIQKSKSPVLFKPSPNSLQNKSPIESKANEILPITTAIPKCTIELKQYEPGTTVEGVVSVASNASYFFLQVIDQSKDEFDRLSKSLHEYYSNLDKNVHFHPSPGDYCVAMYTEDARWYRARVIRYLSDQTCEVFYVDYGNMEELSIELVHEILPVFAHIPARAIACTIAEILPPTGQEGWTKRATFAFASRCSNESVQATVVESINIKWPMHVVQLRVLKTKEDIGTSLESCKVARRVPNAEIYEFWSNKIHLEQYILYNLPEPIPSRFPSFEQAPAKIEQNEGTNTLLSSSLERPSSIAEGSIREKTPIIEEKSDSIKAILVDDEQQDATEIPDNMEEEPMESDSPITPSSALNPDATPFTLELPEKIEKMKSVSTGDESDDENDSNATPVTSESSSERPRMPMKEEVIVDTNLTPSVPLIKSWLPVEITHIETPTRFYIRYVYGPNWNLGNGPTPQLIENMELPEKNVLLKELTEQMTECYNKHKRICPGSNYDEGELVAAKSRLLWHRGRFIQYKPNIEFAHIFFVDYGYTRALPIQMIRPINNRFVLHAEQAHLVHLHQPGARHGRIEWDTNSIDEFRQLTKEGTCLYARIVSEPNTIDLISYDPLTKKWFSFYEHFVKHLNGNDKIDEQLE</sequence>
<reference evidence="3" key="1">
    <citation type="submission" date="2021-02" db="EMBL/GenBank/DDBJ databases">
        <authorList>
            <person name="Nowell W R."/>
        </authorList>
    </citation>
    <scope>NUCLEOTIDE SEQUENCE</scope>
</reference>
<dbReference type="PROSITE" id="PS50304">
    <property type="entry name" value="TUDOR"/>
    <property type="match status" value="1"/>
</dbReference>
<dbReference type="Pfam" id="PF00567">
    <property type="entry name" value="TUDOR"/>
    <property type="match status" value="2"/>
</dbReference>
<dbReference type="CDD" id="cd20379">
    <property type="entry name" value="Tudor_dTUD-like"/>
    <property type="match status" value="1"/>
</dbReference>